<dbReference type="Gene3D" id="3.90.950.10">
    <property type="match status" value="1"/>
</dbReference>
<organism evidence="4 5">
    <name type="scientific">Ruminococcus flavefaciens</name>
    <dbReference type="NCBI Taxonomy" id="1265"/>
    <lineage>
        <taxon>Bacteria</taxon>
        <taxon>Bacillati</taxon>
        <taxon>Bacillota</taxon>
        <taxon>Clostridia</taxon>
        <taxon>Eubacteriales</taxon>
        <taxon>Oscillospiraceae</taxon>
        <taxon>Ruminococcus</taxon>
    </lineage>
</organism>
<dbReference type="EC" id="3.6.1.9" evidence="3"/>
<dbReference type="PANTHER" id="PTHR43213:SF5">
    <property type="entry name" value="BIFUNCTIONAL DTTP_UTP PYROPHOSPHATASE_METHYLTRANSFERASE PROTEIN-RELATED"/>
    <property type="match status" value="1"/>
</dbReference>
<dbReference type="InterPro" id="IPR003697">
    <property type="entry name" value="Maf-like"/>
</dbReference>
<comment type="caution">
    <text evidence="3">Lacks conserved residue(s) required for the propagation of feature annotation.</text>
</comment>
<comment type="subcellular location">
    <subcellularLocation>
        <location evidence="3">Cytoplasm</location>
    </subcellularLocation>
</comment>
<evidence type="ECO:0000256" key="2">
    <source>
        <dbReference type="ARBA" id="ARBA00022801"/>
    </source>
</evidence>
<dbReference type="AlphaFoldDB" id="A0A1K1LM71"/>
<dbReference type="RefSeq" id="WP_072298855.1">
    <property type="nucleotide sequence ID" value="NZ_FPIP01000001.1"/>
</dbReference>
<reference evidence="4 5" key="1">
    <citation type="submission" date="2016-11" db="EMBL/GenBank/DDBJ databases">
        <authorList>
            <person name="Jaros S."/>
            <person name="Januszkiewicz K."/>
            <person name="Wedrychowicz H."/>
        </authorList>
    </citation>
    <scope>NUCLEOTIDE SEQUENCE [LARGE SCALE GENOMIC DNA]</scope>
    <source>
        <strain evidence="4 5">YL228</strain>
    </source>
</reference>
<dbReference type="GO" id="GO:0005737">
    <property type="term" value="C:cytoplasm"/>
    <property type="evidence" value="ECO:0007669"/>
    <property type="project" value="UniProtKB-SubCell"/>
</dbReference>
<dbReference type="NCBIfam" id="TIGR00172">
    <property type="entry name" value="maf"/>
    <property type="match status" value="1"/>
</dbReference>
<comment type="similarity">
    <text evidence="3">Belongs to the Maf family. YhdE subfamily.</text>
</comment>
<proteinExistence type="inferred from homology"/>
<feature type="site" description="Important for substrate specificity" evidence="3">
    <location>
        <position position="151"/>
    </location>
</feature>
<evidence type="ECO:0000256" key="1">
    <source>
        <dbReference type="ARBA" id="ARBA00001968"/>
    </source>
</evidence>
<feature type="site" description="Important for substrate specificity" evidence="3">
    <location>
        <position position="69"/>
    </location>
</feature>
<feature type="active site" description="Proton acceptor" evidence="3">
    <location>
        <position position="68"/>
    </location>
</feature>
<dbReference type="SUPFAM" id="SSF52972">
    <property type="entry name" value="ITPase-like"/>
    <property type="match status" value="1"/>
</dbReference>
<sequence length="185" mass="20030">MKIILASASPRRRELMRYITEDFEAVSTDCDETLPEKIEPTAASEYLAVLKAKAASEKYPDCIVIGCDTTVICGSEILGKPRDKAQCIADISKLSGRTHQVVTGCCIIKAGKVSSFSEVTDVTFRKLTAAEIEAYADTDEPYDKAGGYGIQGLGSALISHIDGDFFNVVGLPVGRLFNKIKEAER</sequence>
<dbReference type="GO" id="GO:0036221">
    <property type="term" value="F:UTP diphosphatase activity"/>
    <property type="evidence" value="ECO:0007669"/>
    <property type="project" value="RHEA"/>
</dbReference>
<dbReference type="EMBL" id="FPIP01000001">
    <property type="protein sequence ID" value="SFW10734.1"/>
    <property type="molecule type" value="Genomic_DNA"/>
</dbReference>
<name>A0A1K1LM71_RUMFL</name>
<dbReference type="Proteomes" id="UP000183461">
    <property type="component" value="Unassembled WGS sequence"/>
</dbReference>
<accession>A0A1K1LM71</accession>
<dbReference type="GO" id="GO:0009117">
    <property type="term" value="P:nucleotide metabolic process"/>
    <property type="evidence" value="ECO:0007669"/>
    <property type="project" value="UniProtKB-KW"/>
</dbReference>
<gene>
    <name evidence="4" type="ORF">SAMN02910280_0391</name>
</gene>
<dbReference type="GO" id="GO:0036218">
    <property type="term" value="F:dTTP diphosphatase activity"/>
    <property type="evidence" value="ECO:0007669"/>
    <property type="project" value="RHEA"/>
</dbReference>
<dbReference type="Pfam" id="PF02545">
    <property type="entry name" value="Maf"/>
    <property type="match status" value="1"/>
</dbReference>
<comment type="catalytic activity">
    <reaction evidence="3">
        <text>dTTP + H2O = dTMP + diphosphate + H(+)</text>
        <dbReference type="Rhea" id="RHEA:28534"/>
        <dbReference type="ChEBI" id="CHEBI:15377"/>
        <dbReference type="ChEBI" id="CHEBI:15378"/>
        <dbReference type="ChEBI" id="CHEBI:33019"/>
        <dbReference type="ChEBI" id="CHEBI:37568"/>
        <dbReference type="ChEBI" id="CHEBI:63528"/>
        <dbReference type="EC" id="3.6.1.9"/>
    </reaction>
</comment>
<keyword evidence="3" id="KW-0546">Nucleotide metabolism</keyword>
<comment type="function">
    <text evidence="3">Nucleoside triphosphate pyrophosphatase that hydrolyzes dTTP and UTP. May have a dual role in cell division arrest and in preventing the incorporation of modified nucleotides into cellular nucleic acids.</text>
</comment>
<evidence type="ECO:0000313" key="4">
    <source>
        <dbReference type="EMBL" id="SFW10734.1"/>
    </source>
</evidence>
<evidence type="ECO:0000256" key="3">
    <source>
        <dbReference type="HAMAP-Rule" id="MF_00528"/>
    </source>
</evidence>
<dbReference type="CDD" id="cd00555">
    <property type="entry name" value="Maf"/>
    <property type="match status" value="1"/>
</dbReference>
<evidence type="ECO:0000313" key="5">
    <source>
        <dbReference type="Proteomes" id="UP000183461"/>
    </source>
</evidence>
<feature type="site" description="Important for substrate specificity" evidence="3">
    <location>
        <position position="11"/>
    </location>
</feature>
<dbReference type="PANTHER" id="PTHR43213">
    <property type="entry name" value="BIFUNCTIONAL DTTP/UTP PYROPHOSPHATASE/METHYLTRANSFERASE PROTEIN-RELATED"/>
    <property type="match status" value="1"/>
</dbReference>
<dbReference type="PIRSF" id="PIRSF006305">
    <property type="entry name" value="Maf"/>
    <property type="match status" value="1"/>
</dbReference>
<comment type="catalytic activity">
    <reaction evidence="3">
        <text>UTP + H2O = UMP + diphosphate + H(+)</text>
        <dbReference type="Rhea" id="RHEA:29395"/>
        <dbReference type="ChEBI" id="CHEBI:15377"/>
        <dbReference type="ChEBI" id="CHEBI:15378"/>
        <dbReference type="ChEBI" id="CHEBI:33019"/>
        <dbReference type="ChEBI" id="CHEBI:46398"/>
        <dbReference type="ChEBI" id="CHEBI:57865"/>
        <dbReference type="EC" id="3.6.1.9"/>
    </reaction>
</comment>
<protein>
    <recommendedName>
        <fullName evidence="3">dTTP/UTP pyrophosphatase</fullName>
        <shortName evidence="3">dTTPase/UTPase</shortName>
        <ecNumber evidence="3">3.6.1.9</ecNumber>
    </recommendedName>
    <alternativeName>
        <fullName evidence="3">Nucleoside triphosphate pyrophosphatase</fullName>
    </alternativeName>
    <alternativeName>
        <fullName evidence="3">Nucleotide pyrophosphatase</fullName>
        <shortName evidence="3">Nucleotide PPase</shortName>
    </alternativeName>
</protein>
<comment type="cofactor">
    <cofactor evidence="1 3">
        <name>a divalent metal cation</name>
        <dbReference type="ChEBI" id="CHEBI:60240"/>
    </cofactor>
</comment>
<dbReference type="HAMAP" id="MF_00528">
    <property type="entry name" value="Maf"/>
    <property type="match status" value="1"/>
</dbReference>
<keyword evidence="2 3" id="KW-0378">Hydrolase</keyword>
<dbReference type="InterPro" id="IPR029001">
    <property type="entry name" value="ITPase-like_fam"/>
</dbReference>
<keyword evidence="3" id="KW-0963">Cytoplasm</keyword>